<keyword evidence="4 5" id="KW-0472">Membrane</keyword>
<feature type="domain" description="NADH-Ubiquinone oxidoreductase (complex I) chain 5 N-terminal" evidence="6">
    <location>
        <begin position="79"/>
        <end position="129"/>
    </location>
</feature>
<feature type="transmembrane region" description="Helical" evidence="5">
    <location>
        <begin position="131"/>
        <end position="153"/>
    </location>
</feature>
<dbReference type="PANTHER" id="PTHR42829">
    <property type="entry name" value="NADH-UBIQUINONE OXIDOREDUCTASE CHAIN 5"/>
    <property type="match status" value="1"/>
</dbReference>
<evidence type="ECO:0000256" key="2">
    <source>
        <dbReference type="ARBA" id="ARBA00022692"/>
    </source>
</evidence>
<keyword evidence="2 5" id="KW-0812">Transmembrane</keyword>
<feature type="transmembrane region" description="Helical" evidence="5">
    <location>
        <begin position="84"/>
        <end position="111"/>
    </location>
</feature>
<dbReference type="GO" id="GO:0008137">
    <property type="term" value="F:NADH dehydrogenase (ubiquinone) activity"/>
    <property type="evidence" value="ECO:0007669"/>
    <property type="project" value="InterPro"/>
</dbReference>
<sequence length="158" mass="17951">MGDEQDIRKMGGLRRILPFTYIMFLIGAIAAGFFGFYIGRKGSVFITTLTTFLSCVFSLIIIYDSITYNYEYFIYISNWINSGLFSCNWCFLFDSLTMIMLVVITSVSTLVHLYSSQYMATDPHLSRFMSYLSLFTFFMLILVTGVLGLSGILRGLPA</sequence>
<dbReference type="PANTHER" id="PTHR42829:SF2">
    <property type="entry name" value="NADH-UBIQUINONE OXIDOREDUCTASE CHAIN 5"/>
    <property type="match status" value="1"/>
</dbReference>
<comment type="subcellular location">
    <subcellularLocation>
        <location evidence="1">Membrane</location>
        <topology evidence="1">Multi-pass membrane protein</topology>
    </subcellularLocation>
</comment>
<proteinExistence type="predicted"/>
<evidence type="ECO:0000256" key="5">
    <source>
        <dbReference type="SAM" id="Phobius"/>
    </source>
</evidence>
<feature type="transmembrane region" description="Helical" evidence="5">
    <location>
        <begin position="16"/>
        <end position="38"/>
    </location>
</feature>
<dbReference type="InterPro" id="IPR003945">
    <property type="entry name" value="NU5C-like"/>
</dbReference>
<organism evidence="7 8">
    <name type="scientific">Hyaloperonospora arabidopsidis (strain Emoy2)</name>
    <name type="common">Downy mildew agent</name>
    <name type="synonym">Peronospora arabidopsidis</name>
    <dbReference type="NCBI Taxonomy" id="559515"/>
    <lineage>
        <taxon>Eukaryota</taxon>
        <taxon>Sar</taxon>
        <taxon>Stramenopiles</taxon>
        <taxon>Oomycota</taxon>
        <taxon>Peronosporomycetes</taxon>
        <taxon>Peronosporales</taxon>
        <taxon>Peronosporaceae</taxon>
        <taxon>Hyaloperonospora</taxon>
    </lineage>
</organism>
<evidence type="ECO:0000256" key="1">
    <source>
        <dbReference type="ARBA" id="ARBA00004141"/>
    </source>
</evidence>
<evidence type="ECO:0000256" key="4">
    <source>
        <dbReference type="ARBA" id="ARBA00023136"/>
    </source>
</evidence>
<dbReference type="GO" id="GO:0042773">
    <property type="term" value="P:ATP synthesis coupled electron transport"/>
    <property type="evidence" value="ECO:0007669"/>
    <property type="project" value="InterPro"/>
</dbReference>
<dbReference type="eggNOG" id="KOG4668">
    <property type="taxonomic scope" value="Eukaryota"/>
</dbReference>
<reference evidence="7" key="2">
    <citation type="submission" date="2015-06" db="UniProtKB">
        <authorList>
            <consortium name="EnsemblProtists"/>
        </authorList>
    </citation>
    <scope>IDENTIFICATION</scope>
    <source>
        <strain evidence="7">Emoy2</strain>
    </source>
</reference>
<dbReference type="Proteomes" id="UP000011713">
    <property type="component" value="Unassembled WGS sequence"/>
</dbReference>
<evidence type="ECO:0000313" key="8">
    <source>
        <dbReference type="Proteomes" id="UP000011713"/>
    </source>
</evidence>
<name>M4BPH6_HYAAE</name>
<dbReference type="EnsemblProtists" id="HpaT808315">
    <property type="protein sequence ID" value="HpaP808315"/>
    <property type="gene ID" value="HpaG808315"/>
</dbReference>
<dbReference type="InterPro" id="IPR001516">
    <property type="entry name" value="Proton_antipo_N"/>
</dbReference>
<keyword evidence="3 5" id="KW-1133">Transmembrane helix</keyword>
<dbReference type="GO" id="GO:0003954">
    <property type="term" value="F:NADH dehydrogenase activity"/>
    <property type="evidence" value="ECO:0007669"/>
    <property type="project" value="TreeGrafter"/>
</dbReference>
<protein>
    <recommendedName>
        <fullName evidence="6">NADH-Ubiquinone oxidoreductase (complex I) chain 5 N-terminal domain-containing protein</fullName>
    </recommendedName>
</protein>
<dbReference type="HOGENOM" id="CLU_1672643_0_0_1"/>
<keyword evidence="8" id="KW-1185">Reference proteome</keyword>
<evidence type="ECO:0000256" key="3">
    <source>
        <dbReference type="ARBA" id="ARBA00022989"/>
    </source>
</evidence>
<dbReference type="InParanoid" id="M4BPH6"/>
<feature type="transmembrane region" description="Helical" evidence="5">
    <location>
        <begin position="44"/>
        <end position="63"/>
    </location>
</feature>
<dbReference type="GO" id="GO:0015990">
    <property type="term" value="P:electron transport coupled proton transport"/>
    <property type="evidence" value="ECO:0007669"/>
    <property type="project" value="TreeGrafter"/>
</dbReference>
<dbReference type="VEuPathDB" id="FungiDB:HpaG808315"/>
<dbReference type="STRING" id="559515.M4BPH6"/>
<evidence type="ECO:0000259" key="6">
    <source>
        <dbReference type="Pfam" id="PF00662"/>
    </source>
</evidence>
<dbReference type="EMBL" id="JH598509">
    <property type="status" value="NOT_ANNOTATED_CDS"/>
    <property type="molecule type" value="Genomic_DNA"/>
</dbReference>
<evidence type="ECO:0000313" key="7">
    <source>
        <dbReference type="EnsemblProtists" id="HpaP808315"/>
    </source>
</evidence>
<dbReference type="GO" id="GO:0016020">
    <property type="term" value="C:membrane"/>
    <property type="evidence" value="ECO:0007669"/>
    <property type="project" value="UniProtKB-SubCell"/>
</dbReference>
<reference evidence="8" key="1">
    <citation type="journal article" date="2010" name="Science">
        <title>Signatures of adaptation to obligate biotrophy in the Hyaloperonospora arabidopsidis genome.</title>
        <authorList>
            <person name="Baxter L."/>
            <person name="Tripathy S."/>
            <person name="Ishaque N."/>
            <person name="Boot N."/>
            <person name="Cabral A."/>
            <person name="Kemen E."/>
            <person name="Thines M."/>
            <person name="Ah-Fong A."/>
            <person name="Anderson R."/>
            <person name="Badejoko W."/>
            <person name="Bittner-Eddy P."/>
            <person name="Boore J.L."/>
            <person name="Chibucos M.C."/>
            <person name="Coates M."/>
            <person name="Dehal P."/>
            <person name="Delehaunty K."/>
            <person name="Dong S."/>
            <person name="Downton P."/>
            <person name="Dumas B."/>
            <person name="Fabro G."/>
            <person name="Fronick C."/>
            <person name="Fuerstenberg S.I."/>
            <person name="Fulton L."/>
            <person name="Gaulin E."/>
            <person name="Govers F."/>
            <person name="Hughes L."/>
            <person name="Humphray S."/>
            <person name="Jiang R.H."/>
            <person name="Judelson H."/>
            <person name="Kamoun S."/>
            <person name="Kyung K."/>
            <person name="Meijer H."/>
            <person name="Minx P."/>
            <person name="Morris P."/>
            <person name="Nelson J."/>
            <person name="Phuntumart V."/>
            <person name="Qutob D."/>
            <person name="Rehmany A."/>
            <person name="Rougon-Cardoso A."/>
            <person name="Ryden P."/>
            <person name="Torto-Alalibo T."/>
            <person name="Studholme D."/>
            <person name="Wang Y."/>
            <person name="Win J."/>
            <person name="Wood J."/>
            <person name="Clifton S.W."/>
            <person name="Rogers J."/>
            <person name="Van den Ackerveken G."/>
            <person name="Jones J.D."/>
            <person name="McDowell J.M."/>
            <person name="Beynon J."/>
            <person name="Tyler B.M."/>
        </authorList>
    </citation>
    <scope>NUCLEOTIDE SEQUENCE [LARGE SCALE GENOMIC DNA]</scope>
    <source>
        <strain evidence="8">Emoy2</strain>
    </source>
</reference>
<dbReference type="AlphaFoldDB" id="M4BPH6"/>
<dbReference type="Pfam" id="PF00662">
    <property type="entry name" value="Proton_antipo_N"/>
    <property type="match status" value="1"/>
</dbReference>
<accession>M4BPH6</accession>
<dbReference type="PRINTS" id="PR01434">
    <property type="entry name" value="NADHDHGNASE5"/>
</dbReference>